<keyword evidence="4" id="KW-1185">Reference proteome</keyword>
<accession>A0AAP2DPC9</accession>
<dbReference type="GO" id="GO:0005829">
    <property type="term" value="C:cytosol"/>
    <property type="evidence" value="ECO:0007669"/>
    <property type="project" value="TreeGrafter"/>
</dbReference>
<gene>
    <name evidence="3" type="ORF">KK083_16695</name>
</gene>
<name>A0AAP2DPC9_9BACT</name>
<dbReference type="AlphaFoldDB" id="A0AAP2DPC9"/>
<dbReference type="GO" id="GO:0009244">
    <property type="term" value="P:lipopolysaccharide core region biosynthetic process"/>
    <property type="evidence" value="ECO:0007669"/>
    <property type="project" value="TreeGrafter"/>
</dbReference>
<dbReference type="CDD" id="cd03789">
    <property type="entry name" value="GT9_LPS_heptosyltransferase"/>
    <property type="match status" value="1"/>
</dbReference>
<comment type="caution">
    <text evidence="3">The sequence shown here is derived from an EMBL/GenBank/DDBJ whole genome shotgun (WGS) entry which is preliminary data.</text>
</comment>
<keyword evidence="2" id="KW-0808">Transferase</keyword>
<keyword evidence="1" id="KW-0328">Glycosyltransferase</keyword>
<evidence type="ECO:0000313" key="4">
    <source>
        <dbReference type="Proteomes" id="UP001319200"/>
    </source>
</evidence>
<sequence length="376" mass="41973">MNDWTVCRNLLCVRLDNMGDLMMSEPAIRALKESLKCRITVLTSSMAKNIARMIPSIDEVIPCDVSWVKSDFEPTGETFFNMVNLLRSKGFDGAVIFTVFSQNPLPAAMLTWLADIPRRLAYCRENPYKLLTYWVPEQEPYSFMRHQVKRDLALVSNIGASVKNDMLEISLPHHSWHFVQQKLSAAGVDINKPWLILHPGVSEEKRKYPASLWVEAGKKIVDALRHQVIITGSADEMVLTKNIATAIGKGAFSCGGLFTLDEFVMAVNQAPLVITVNTVTAHLAAATQTKVVVLYAMTNPQHTPWRATGKILPFTVAPHLQSRNEILRFANNVCCKGPLPLPSPDEIVQAAYELLTDVNDSRIPELAGTRQQEQHP</sequence>
<dbReference type="InterPro" id="IPR002201">
    <property type="entry name" value="Glyco_trans_9"/>
</dbReference>
<reference evidence="3 4" key="1">
    <citation type="submission" date="2021-05" db="EMBL/GenBank/DDBJ databases">
        <title>A Polyphasic approach of four new species of the genus Ohtaekwangia: Ohtaekwangia histidinii sp. nov., Ohtaekwangia cretensis sp. nov., Ohtaekwangia indiensis sp. nov., Ohtaekwangia reichenbachii sp. nov. from diverse environment.</title>
        <authorList>
            <person name="Octaviana S."/>
        </authorList>
    </citation>
    <scope>NUCLEOTIDE SEQUENCE [LARGE SCALE GENOMIC DNA]</scope>
    <source>
        <strain evidence="3 4">PWU4</strain>
    </source>
</reference>
<dbReference type="Gene3D" id="3.40.50.2000">
    <property type="entry name" value="Glycogen Phosphorylase B"/>
    <property type="match status" value="2"/>
</dbReference>
<evidence type="ECO:0000256" key="2">
    <source>
        <dbReference type="ARBA" id="ARBA00022679"/>
    </source>
</evidence>
<dbReference type="SUPFAM" id="SSF53756">
    <property type="entry name" value="UDP-Glycosyltransferase/glycogen phosphorylase"/>
    <property type="match status" value="1"/>
</dbReference>
<evidence type="ECO:0000256" key="1">
    <source>
        <dbReference type="ARBA" id="ARBA00022676"/>
    </source>
</evidence>
<dbReference type="EMBL" id="JAHESF010000015">
    <property type="protein sequence ID" value="MBT1698532.1"/>
    <property type="molecule type" value="Genomic_DNA"/>
</dbReference>
<dbReference type="PANTHER" id="PTHR30160">
    <property type="entry name" value="TETRAACYLDISACCHARIDE 4'-KINASE-RELATED"/>
    <property type="match status" value="1"/>
</dbReference>
<evidence type="ECO:0000313" key="3">
    <source>
        <dbReference type="EMBL" id="MBT1698532.1"/>
    </source>
</evidence>
<dbReference type="Proteomes" id="UP001319200">
    <property type="component" value="Unassembled WGS sequence"/>
</dbReference>
<dbReference type="InterPro" id="IPR051199">
    <property type="entry name" value="LPS_LOS_Heptosyltrfase"/>
</dbReference>
<protein>
    <submittedName>
        <fullName evidence="3">Glycosyltransferase family 9 protein</fullName>
    </submittedName>
</protein>
<organism evidence="3 4">
    <name type="scientific">Chryseosolibacter histidini</name>
    <dbReference type="NCBI Taxonomy" id="2782349"/>
    <lineage>
        <taxon>Bacteria</taxon>
        <taxon>Pseudomonadati</taxon>
        <taxon>Bacteroidota</taxon>
        <taxon>Cytophagia</taxon>
        <taxon>Cytophagales</taxon>
        <taxon>Chryseotaleaceae</taxon>
        <taxon>Chryseosolibacter</taxon>
    </lineage>
</organism>
<dbReference type="Pfam" id="PF01075">
    <property type="entry name" value="Glyco_transf_9"/>
    <property type="match status" value="1"/>
</dbReference>
<dbReference type="PANTHER" id="PTHR30160:SF1">
    <property type="entry name" value="LIPOPOLYSACCHARIDE 1,2-N-ACETYLGLUCOSAMINETRANSFERASE-RELATED"/>
    <property type="match status" value="1"/>
</dbReference>
<dbReference type="RefSeq" id="WP_254164806.1">
    <property type="nucleotide sequence ID" value="NZ_JAHESF010000015.1"/>
</dbReference>
<proteinExistence type="predicted"/>
<dbReference type="GO" id="GO:0008713">
    <property type="term" value="F:ADP-heptose-lipopolysaccharide heptosyltransferase activity"/>
    <property type="evidence" value="ECO:0007669"/>
    <property type="project" value="TreeGrafter"/>
</dbReference>